<feature type="transmembrane region" description="Helical" evidence="1">
    <location>
        <begin position="41"/>
        <end position="60"/>
    </location>
</feature>
<reference evidence="2 3" key="1">
    <citation type="journal article" date="2017" name="Antonie Van Leeuwenhoek">
        <title>Rhizobium rhizosphaerae sp. nov., a novel species isolated from rice rhizosphere.</title>
        <authorList>
            <person name="Zhao J.J."/>
            <person name="Zhang J."/>
            <person name="Zhang R.J."/>
            <person name="Zhang C.W."/>
            <person name="Yin H.Q."/>
            <person name="Zhang X.X."/>
        </authorList>
    </citation>
    <scope>NUCLEOTIDE SEQUENCE [LARGE SCALE GENOMIC DNA]</scope>
    <source>
        <strain evidence="2 3">RD15</strain>
    </source>
</reference>
<evidence type="ECO:0000313" key="2">
    <source>
        <dbReference type="EMBL" id="OQP87137.1"/>
    </source>
</evidence>
<keyword evidence="1" id="KW-0812">Transmembrane</keyword>
<keyword evidence="3" id="KW-1185">Reference proteome</keyword>
<comment type="caution">
    <text evidence="2">The sequence shown here is derived from an EMBL/GenBank/DDBJ whole genome shotgun (WGS) entry which is preliminary data.</text>
</comment>
<protein>
    <submittedName>
        <fullName evidence="2">Uncharacterized protein</fullName>
    </submittedName>
</protein>
<dbReference type="EMBL" id="MSPX01000004">
    <property type="protein sequence ID" value="OQP87137.1"/>
    <property type="molecule type" value="Genomic_DNA"/>
</dbReference>
<gene>
    <name evidence="2" type="ORF">BTR14_06840</name>
</gene>
<keyword evidence="1" id="KW-1133">Transmembrane helix</keyword>
<dbReference type="Proteomes" id="UP000192652">
    <property type="component" value="Unassembled WGS sequence"/>
</dbReference>
<proteinExistence type="predicted"/>
<keyword evidence="1" id="KW-0472">Membrane</keyword>
<evidence type="ECO:0000313" key="3">
    <source>
        <dbReference type="Proteomes" id="UP000192652"/>
    </source>
</evidence>
<accession>A0ABX3PGK5</accession>
<organism evidence="2 3">
    <name type="scientific">Xaviernesmea rhizosphaerae</name>
    <dbReference type="NCBI Taxonomy" id="1672749"/>
    <lineage>
        <taxon>Bacteria</taxon>
        <taxon>Pseudomonadati</taxon>
        <taxon>Pseudomonadota</taxon>
        <taxon>Alphaproteobacteria</taxon>
        <taxon>Hyphomicrobiales</taxon>
        <taxon>Rhizobiaceae</taxon>
        <taxon>Rhizobium/Agrobacterium group</taxon>
        <taxon>Xaviernesmea</taxon>
    </lineage>
</organism>
<sequence>MEGPSAAKPLVWCGDLSVGFSFQHGPVIAVADKVLPHRLPAAALVLVNATIAAFVSFRLFERPVGFAIQRRCGAGRRALPRRLTRSVGATF</sequence>
<name>A0ABX3PGK5_9HYPH</name>
<evidence type="ECO:0000256" key="1">
    <source>
        <dbReference type="SAM" id="Phobius"/>
    </source>
</evidence>